<gene>
    <name evidence="1" type="ORF">CROQUDRAFT_91313</name>
</gene>
<evidence type="ECO:0000313" key="2">
    <source>
        <dbReference type="Proteomes" id="UP000886653"/>
    </source>
</evidence>
<accession>A0A9P6NNX7</accession>
<comment type="caution">
    <text evidence="1">The sequence shown here is derived from an EMBL/GenBank/DDBJ whole genome shotgun (WGS) entry which is preliminary data.</text>
</comment>
<organism evidence="1 2">
    <name type="scientific">Cronartium quercuum f. sp. fusiforme G11</name>
    <dbReference type="NCBI Taxonomy" id="708437"/>
    <lineage>
        <taxon>Eukaryota</taxon>
        <taxon>Fungi</taxon>
        <taxon>Dikarya</taxon>
        <taxon>Basidiomycota</taxon>
        <taxon>Pucciniomycotina</taxon>
        <taxon>Pucciniomycetes</taxon>
        <taxon>Pucciniales</taxon>
        <taxon>Coleosporiaceae</taxon>
        <taxon>Cronartium</taxon>
    </lineage>
</organism>
<sequence>MGIYGTPLTINCESYNIPGRLPQKLLVNVYTASARHKPPSGMGIGTKGCLCSASHARRGSSSHG</sequence>
<protein>
    <submittedName>
        <fullName evidence="1">Uncharacterized protein</fullName>
    </submittedName>
</protein>
<proteinExistence type="predicted"/>
<evidence type="ECO:0000313" key="1">
    <source>
        <dbReference type="EMBL" id="KAG0147602.1"/>
    </source>
</evidence>
<dbReference type="Proteomes" id="UP000886653">
    <property type="component" value="Unassembled WGS sequence"/>
</dbReference>
<keyword evidence="2" id="KW-1185">Reference proteome</keyword>
<reference evidence="1" key="1">
    <citation type="submission" date="2013-11" db="EMBL/GenBank/DDBJ databases">
        <title>Genome sequence of the fusiform rust pathogen reveals effectors for host alternation and coevolution with pine.</title>
        <authorList>
            <consortium name="DOE Joint Genome Institute"/>
            <person name="Smith K."/>
            <person name="Pendleton A."/>
            <person name="Kubisiak T."/>
            <person name="Anderson C."/>
            <person name="Salamov A."/>
            <person name="Aerts A."/>
            <person name="Riley R."/>
            <person name="Clum A."/>
            <person name="Lindquist E."/>
            <person name="Ence D."/>
            <person name="Campbell M."/>
            <person name="Kronenberg Z."/>
            <person name="Feau N."/>
            <person name="Dhillon B."/>
            <person name="Hamelin R."/>
            <person name="Burleigh J."/>
            <person name="Smith J."/>
            <person name="Yandell M."/>
            <person name="Nelson C."/>
            <person name="Grigoriev I."/>
            <person name="Davis J."/>
        </authorList>
    </citation>
    <scope>NUCLEOTIDE SEQUENCE</scope>
    <source>
        <strain evidence="1">G11</strain>
    </source>
</reference>
<dbReference type="EMBL" id="MU167246">
    <property type="protein sequence ID" value="KAG0147602.1"/>
    <property type="molecule type" value="Genomic_DNA"/>
</dbReference>
<dbReference type="AlphaFoldDB" id="A0A9P6NNX7"/>
<name>A0A9P6NNX7_9BASI</name>